<reference evidence="3 4" key="1">
    <citation type="submission" date="2018-02" db="EMBL/GenBank/DDBJ databases">
        <title>Genome sequence of the basidiomycete white-rot fungus Phlebia centrifuga.</title>
        <authorList>
            <person name="Granchi Z."/>
            <person name="Peng M."/>
            <person name="de Vries R.P."/>
            <person name="Hilden K."/>
            <person name="Makela M.R."/>
            <person name="Grigoriev I."/>
            <person name="Riley R."/>
        </authorList>
    </citation>
    <scope>NUCLEOTIDE SEQUENCE [LARGE SCALE GENOMIC DNA]</scope>
    <source>
        <strain evidence="3 4">FBCC195</strain>
    </source>
</reference>
<dbReference type="Proteomes" id="UP000186601">
    <property type="component" value="Unassembled WGS sequence"/>
</dbReference>
<gene>
    <name evidence="3" type="ORF">PHLCEN_2v12913</name>
</gene>
<name>A0A2R6NG30_9APHY</name>
<dbReference type="EMBL" id="MLYV02001290">
    <property type="protein sequence ID" value="PSR71259.1"/>
    <property type="molecule type" value="Genomic_DNA"/>
</dbReference>
<dbReference type="OrthoDB" id="2803882at2759"/>
<protein>
    <submittedName>
        <fullName evidence="3">Uncharacterized protein</fullName>
    </submittedName>
</protein>
<feature type="region of interest" description="Disordered" evidence="1">
    <location>
        <begin position="198"/>
        <end position="256"/>
    </location>
</feature>
<keyword evidence="2" id="KW-1133">Transmembrane helix</keyword>
<dbReference type="AlphaFoldDB" id="A0A2R6NG30"/>
<organism evidence="3 4">
    <name type="scientific">Hermanssonia centrifuga</name>
    <dbReference type="NCBI Taxonomy" id="98765"/>
    <lineage>
        <taxon>Eukaryota</taxon>
        <taxon>Fungi</taxon>
        <taxon>Dikarya</taxon>
        <taxon>Basidiomycota</taxon>
        <taxon>Agaricomycotina</taxon>
        <taxon>Agaricomycetes</taxon>
        <taxon>Polyporales</taxon>
        <taxon>Meruliaceae</taxon>
        <taxon>Hermanssonia</taxon>
    </lineage>
</organism>
<sequence>MSQPSYDPEVVTIFQQQFVETYILNALTVMIAFSAMRIYALWDCNIPLALIVVILNLAPVVTNIYDFSIATPAYSLDPIFGAFCSLPIPSTRLFSFTYVIQPVWTEQIANRAGVDNVFEQLTPATLFFSTSARHIRPVDDIIDLFSNSSLTPILISRFLLNLRELRPSENGGESLGNFSQFSVSGFRVPSNILVGNLGGNLADDTGDENTTTDDSGEGRASSGSEGGSNDSSDVIPTEESRETVENALPIYSKSDI</sequence>
<evidence type="ECO:0000313" key="4">
    <source>
        <dbReference type="Proteomes" id="UP000186601"/>
    </source>
</evidence>
<evidence type="ECO:0000256" key="1">
    <source>
        <dbReference type="SAM" id="MobiDB-lite"/>
    </source>
</evidence>
<feature type="compositionally biased region" description="Acidic residues" evidence="1">
    <location>
        <begin position="204"/>
        <end position="215"/>
    </location>
</feature>
<accession>A0A2R6NG30</accession>
<keyword evidence="4" id="KW-1185">Reference proteome</keyword>
<evidence type="ECO:0000313" key="3">
    <source>
        <dbReference type="EMBL" id="PSR71259.1"/>
    </source>
</evidence>
<evidence type="ECO:0000256" key="2">
    <source>
        <dbReference type="SAM" id="Phobius"/>
    </source>
</evidence>
<keyword evidence="2" id="KW-0812">Transmembrane</keyword>
<keyword evidence="2" id="KW-0472">Membrane</keyword>
<feature type="transmembrane region" description="Helical" evidence="2">
    <location>
        <begin position="21"/>
        <end position="40"/>
    </location>
</feature>
<feature type="compositionally biased region" description="Low complexity" evidence="1">
    <location>
        <begin position="216"/>
        <end position="233"/>
    </location>
</feature>
<comment type="caution">
    <text evidence="3">The sequence shown here is derived from an EMBL/GenBank/DDBJ whole genome shotgun (WGS) entry which is preliminary data.</text>
</comment>
<feature type="transmembrane region" description="Helical" evidence="2">
    <location>
        <begin position="46"/>
        <end position="65"/>
    </location>
</feature>
<proteinExistence type="predicted"/>